<dbReference type="GO" id="GO:0032580">
    <property type="term" value="C:Golgi cisterna membrane"/>
    <property type="evidence" value="ECO:0007669"/>
    <property type="project" value="UniProtKB-SubCell"/>
</dbReference>
<dbReference type="GO" id="GO:0046920">
    <property type="term" value="F:alpha-(1-&gt;3)-fucosyltransferase activity"/>
    <property type="evidence" value="ECO:0007669"/>
    <property type="project" value="TreeGrafter"/>
</dbReference>
<evidence type="ECO:0000256" key="4">
    <source>
        <dbReference type="ARBA" id="ARBA00022679"/>
    </source>
</evidence>
<dbReference type="UniPathway" id="UPA00378"/>
<dbReference type="Pfam" id="PF00852">
    <property type="entry name" value="Glyco_transf_10"/>
    <property type="match status" value="1"/>
</dbReference>
<dbReference type="PANTHER" id="PTHR11929:SF145">
    <property type="entry name" value="ALPHA-(1,3)-FUCOSYLTRANSFERASE FUT-1"/>
    <property type="match status" value="1"/>
</dbReference>
<comment type="pathway">
    <text evidence="1">Protein modification; protein glycosylation.</text>
</comment>
<evidence type="ECO:0000256" key="3">
    <source>
        <dbReference type="ARBA" id="ARBA00022676"/>
    </source>
</evidence>
<dbReference type="InterPro" id="IPR055270">
    <property type="entry name" value="Glyco_tran_10_C"/>
</dbReference>
<dbReference type="Gene3D" id="3.40.50.11660">
    <property type="entry name" value="Glycosyl transferase family 10, C-terminal domain"/>
    <property type="match status" value="1"/>
</dbReference>
<dbReference type="PANTHER" id="PTHR11929">
    <property type="entry name" value="ALPHA- 1,3 -FUCOSYLTRANSFERASE"/>
    <property type="match status" value="1"/>
</dbReference>
<evidence type="ECO:0000256" key="6">
    <source>
        <dbReference type="ARBA" id="ARBA00022968"/>
    </source>
</evidence>
<dbReference type="EMBL" id="MRZV01000371">
    <property type="protein sequence ID" value="PIK51475.1"/>
    <property type="molecule type" value="Genomic_DNA"/>
</dbReference>
<dbReference type="InterPro" id="IPR001503">
    <property type="entry name" value="Glyco_trans_10"/>
</dbReference>
<organism evidence="13 14">
    <name type="scientific">Stichopus japonicus</name>
    <name type="common">Sea cucumber</name>
    <dbReference type="NCBI Taxonomy" id="307972"/>
    <lineage>
        <taxon>Eukaryota</taxon>
        <taxon>Metazoa</taxon>
        <taxon>Echinodermata</taxon>
        <taxon>Eleutherozoa</taxon>
        <taxon>Echinozoa</taxon>
        <taxon>Holothuroidea</taxon>
        <taxon>Aspidochirotacea</taxon>
        <taxon>Aspidochirotida</taxon>
        <taxon>Stichopodidae</taxon>
        <taxon>Apostichopus</taxon>
    </lineage>
</organism>
<sequence length="297" mass="35151">MWDWIHGNRTVGQRWVMVTEESPYYSPGIQPPEKYSAVTYDWVGSYSQDADFHQPYGYYKPFREGHPPVRLDREKILNKTGLTIWLGSHCKTLQWDRLRFVEDLGKFMSLKKMGRCGDEIIPWNREEVLKQTLSPFRFYLSLENSCCKHYITEKFWRTLQFGLVPIVVGAPLEDYEKLAPPNSFIHPDQFDSMVAMATHILEVATDKERYLEYFQWKTKGEIVVYTQEEYYVHPLTNSSNCDIVQKYLNSKPSDHSKLDYFGPKWFGSCTECSTKKWLNDKYTHRKNYSILPGKLWD</sequence>
<evidence type="ECO:0000256" key="1">
    <source>
        <dbReference type="ARBA" id="ARBA00004922"/>
    </source>
</evidence>
<evidence type="ECO:0000256" key="2">
    <source>
        <dbReference type="ARBA" id="ARBA00008919"/>
    </source>
</evidence>
<dbReference type="SUPFAM" id="SSF53756">
    <property type="entry name" value="UDP-Glycosyltransferase/glycogen phosphorylase"/>
    <property type="match status" value="1"/>
</dbReference>
<evidence type="ECO:0000256" key="10">
    <source>
        <dbReference type="ARBA" id="ARBA00060399"/>
    </source>
</evidence>
<dbReference type="Proteomes" id="UP000230750">
    <property type="component" value="Unassembled WGS sequence"/>
</dbReference>
<proteinExistence type="inferred from homology"/>
<keyword evidence="6" id="KW-0735">Signal-anchor</keyword>
<keyword evidence="4 11" id="KW-0808">Transferase</keyword>
<comment type="subcellular location">
    <subcellularLocation>
        <location evidence="10">Endomembrane system</location>
        <topology evidence="10">Single-pass type II membrane protein</topology>
    </subcellularLocation>
    <subcellularLocation>
        <location evidence="11">Golgi apparatus</location>
        <location evidence="11">Golgi stack membrane</location>
        <topology evidence="11">Single-pass type II membrane protein</topology>
    </subcellularLocation>
</comment>
<dbReference type="InterPro" id="IPR038577">
    <property type="entry name" value="GT10-like_C_sf"/>
</dbReference>
<keyword evidence="7" id="KW-1133">Transmembrane helix</keyword>
<dbReference type="OrthoDB" id="427096at2759"/>
<comment type="similarity">
    <text evidence="2 11">Belongs to the glycosyltransferase 10 family.</text>
</comment>
<dbReference type="EC" id="2.4.1.-" evidence="11"/>
<keyword evidence="3 11" id="KW-0328">Glycosyltransferase</keyword>
<protein>
    <recommendedName>
        <fullName evidence="11">Fucosyltransferase</fullName>
        <ecNumber evidence="11">2.4.1.-</ecNumber>
    </recommendedName>
</protein>
<evidence type="ECO:0000313" key="13">
    <source>
        <dbReference type="EMBL" id="PIK51475.1"/>
    </source>
</evidence>
<evidence type="ECO:0000256" key="9">
    <source>
        <dbReference type="ARBA" id="ARBA00023180"/>
    </source>
</evidence>
<reference evidence="13 14" key="1">
    <citation type="journal article" date="2017" name="PLoS Biol.">
        <title>The sea cucumber genome provides insights into morphological evolution and visceral regeneration.</title>
        <authorList>
            <person name="Zhang X."/>
            <person name="Sun L."/>
            <person name="Yuan J."/>
            <person name="Sun Y."/>
            <person name="Gao Y."/>
            <person name="Zhang L."/>
            <person name="Li S."/>
            <person name="Dai H."/>
            <person name="Hamel J.F."/>
            <person name="Liu C."/>
            <person name="Yu Y."/>
            <person name="Liu S."/>
            <person name="Lin W."/>
            <person name="Guo K."/>
            <person name="Jin S."/>
            <person name="Xu P."/>
            <person name="Storey K.B."/>
            <person name="Huan P."/>
            <person name="Zhang T."/>
            <person name="Zhou Y."/>
            <person name="Zhang J."/>
            <person name="Lin C."/>
            <person name="Li X."/>
            <person name="Xing L."/>
            <person name="Huo D."/>
            <person name="Sun M."/>
            <person name="Wang L."/>
            <person name="Mercier A."/>
            <person name="Li F."/>
            <person name="Yang H."/>
            <person name="Xiang J."/>
        </authorList>
    </citation>
    <scope>NUCLEOTIDE SEQUENCE [LARGE SCALE GENOMIC DNA]</scope>
    <source>
        <strain evidence="13">Shaxun</strain>
        <tissue evidence="13">Muscle</tissue>
    </source>
</reference>
<keyword evidence="14" id="KW-1185">Reference proteome</keyword>
<evidence type="ECO:0000256" key="7">
    <source>
        <dbReference type="ARBA" id="ARBA00022989"/>
    </source>
</evidence>
<keyword evidence="8" id="KW-0472">Membrane</keyword>
<feature type="domain" description="Fucosyltransferase C-terminal" evidence="12">
    <location>
        <begin position="78"/>
        <end position="250"/>
    </location>
</feature>
<gene>
    <name evidence="13" type="ORF">BSL78_11649</name>
</gene>
<evidence type="ECO:0000256" key="11">
    <source>
        <dbReference type="RuleBase" id="RU003832"/>
    </source>
</evidence>
<evidence type="ECO:0000256" key="5">
    <source>
        <dbReference type="ARBA" id="ARBA00022692"/>
    </source>
</evidence>
<keyword evidence="9" id="KW-0325">Glycoprotein</keyword>
<dbReference type="AlphaFoldDB" id="A0A2G8KU38"/>
<evidence type="ECO:0000259" key="12">
    <source>
        <dbReference type="Pfam" id="PF00852"/>
    </source>
</evidence>
<name>A0A2G8KU38_STIJA</name>
<comment type="caution">
    <text evidence="13">The sequence shown here is derived from an EMBL/GenBank/DDBJ whole genome shotgun (WGS) entry which is preliminary data.</text>
</comment>
<evidence type="ECO:0000256" key="8">
    <source>
        <dbReference type="ARBA" id="ARBA00023136"/>
    </source>
</evidence>
<keyword evidence="11" id="KW-0333">Golgi apparatus</keyword>
<accession>A0A2G8KU38</accession>
<evidence type="ECO:0000313" key="14">
    <source>
        <dbReference type="Proteomes" id="UP000230750"/>
    </source>
</evidence>
<keyword evidence="5 11" id="KW-0812">Transmembrane</keyword>
<dbReference type="FunFam" id="3.40.50.11660:FF:000002">
    <property type="entry name" value="Alpha-(1,3)-fucosyltransferase"/>
    <property type="match status" value="1"/>
</dbReference>